<feature type="transmembrane region" description="Helical" evidence="1">
    <location>
        <begin position="185"/>
        <end position="203"/>
    </location>
</feature>
<evidence type="ECO:0000256" key="1">
    <source>
        <dbReference type="SAM" id="Phobius"/>
    </source>
</evidence>
<dbReference type="Pfam" id="PF00563">
    <property type="entry name" value="EAL"/>
    <property type="match status" value="1"/>
</dbReference>
<keyword evidence="1" id="KW-0812">Transmembrane</keyword>
<dbReference type="CDD" id="cd01948">
    <property type="entry name" value="EAL"/>
    <property type="match status" value="1"/>
</dbReference>
<evidence type="ECO:0000313" key="4">
    <source>
        <dbReference type="Proteomes" id="UP000050544"/>
    </source>
</evidence>
<name>A0A0P6XNV3_9CHLR</name>
<dbReference type="InterPro" id="IPR036286">
    <property type="entry name" value="LexA/Signal_pep-like_sf"/>
</dbReference>
<dbReference type="CDD" id="cd06462">
    <property type="entry name" value="Peptidase_S24_S26"/>
    <property type="match status" value="1"/>
</dbReference>
<dbReference type="InterPro" id="IPR015927">
    <property type="entry name" value="Peptidase_S24_S26A/B/C"/>
</dbReference>
<dbReference type="SMART" id="SM00052">
    <property type="entry name" value="EAL"/>
    <property type="match status" value="1"/>
</dbReference>
<dbReference type="OrthoDB" id="3178064at2"/>
<accession>A0A0P6XNV3</accession>
<evidence type="ECO:0000259" key="2">
    <source>
        <dbReference type="PROSITE" id="PS50883"/>
    </source>
</evidence>
<dbReference type="STRING" id="869279.SE15_13635"/>
<keyword evidence="1" id="KW-1133">Transmembrane helix</keyword>
<dbReference type="EMBL" id="LGKO01000006">
    <property type="protein sequence ID" value="KPL82128.1"/>
    <property type="molecule type" value="Genomic_DNA"/>
</dbReference>
<dbReference type="SUPFAM" id="SSF141868">
    <property type="entry name" value="EAL domain-like"/>
    <property type="match status" value="1"/>
</dbReference>
<dbReference type="PROSITE" id="PS50883">
    <property type="entry name" value="EAL"/>
    <property type="match status" value="1"/>
</dbReference>
<reference evidence="3 4" key="1">
    <citation type="submission" date="2015-07" db="EMBL/GenBank/DDBJ databases">
        <title>Whole genome sequence of Thermanaerothrix daxensis DSM 23592.</title>
        <authorList>
            <person name="Hemp J."/>
            <person name="Ward L.M."/>
            <person name="Pace L.A."/>
            <person name="Fischer W.W."/>
        </authorList>
    </citation>
    <scope>NUCLEOTIDE SEQUENCE [LARGE SCALE GENOMIC DNA]</scope>
    <source>
        <strain evidence="3 4">GNS-1</strain>
    </source>
</reference>
<proteinExistence type="predicted"/>
<dbReference type="InterPro" id="IPR001633">
    <property type="entry name" value="EAL_dom"/>
</dbReference>
<dbReference type="InterPro" id="IPR035919">
    <property type="entry name" value="EAL_sf"/>
</dbReference>
<dbReference type="PANTHER" id="PTHR33121">
    <property type="entry name" value="CYCLIC DI-GMP PHOSPHODIESTERASE PDEF"/>
    <property type="match status" value="1"/>
</dbReference>
<dbReference type="Gene3D" id="2.10.109.10">
    <property type="entry name" value="Umud Fragment, subunit A"/>
    <property type="match status" value="1"/>
</dbReference>
<dbReference type="Pfam" id="PF00717">
    <property type="entry name" value="Peptidase_S24"/>
    <property type="match status" value="1"/>
</dbReference>
<organism evidence="3 4">
    <name type="scientific">Thermanaerothrix daxensis</name>
    <dbReference type="NCBI Taxonomy" id="869279"/>
    <lineage>
        <taxon>Bacteria</taxon>
        <taxon>Bacillati</taxon>
        <taxon>Chloroflexota</taxon>
        <taxon>Anaerolineae</taxon>
        <taxon>Anaerolineales</taxon>
        <taxon>Anaerolineaceae</taxon>
        <taxon>Thermanaerothrix</taxon>
    </lineage>
</organism>
<keyword evidence="1" id="KW-0472">Membrane</keyword>
<dbReference type="GO" id="GO:0071111">
    <property type="term" value="F:cyclic-guanylate-specific phosphodiesterase activity"/>
    <property type="evidence" value="ECO:0007669"/>
    <property type="project" value="InterPro"/>
</dbReference>
<sequence>MRWWWRGSRVRLAAALAGLVVLWALLAPRAFGGSVDYLILNGNSMLPRFARGDLVLVRPAPFYQVGDLVAYRHPEVGVVFHRIIDRVGERFLLQGDHNTWVDGYTPTAAEILGKFWLHLPGGGTAILALRTPGALATLMGLFIFLAGVTLMTPETPSPRARLRQQARRALTHLSGGLADHAEGTLLALYILGFLSLVLGLFAFTRPLRLQVPEALPYTQRGAFAYTAPLRVSGVYDADHVPSGGALFPHLACTVALTFDYRLESRAPFEGGGTYRLQAEIAAPNGWRRTFPLQETGYFSGTAFSTQADLNLCLLEQLLRQTEALTGVQPHQYTLSVTPNVQVMGALAGQPLEATFAPALKFAVEKQQVYLLREGGQSGDPLAPLAEGTLTRSVSRPNTLSIFGLALPVGLARWMAGLGLGMTALGLLLLAGVEAWTTRQAPALAARLRAGGQVVEIDRPLTSAGRTVMLKRHADLLRLAEKSGLPLFLYAQPPQVEYYLRDGDTLYLYRETWGAPDAMALQRALEAGEFVLYYQPGVSLEDGRLTHLEALLRWRHPTQGLLTPAAFWPQVEAAGLAAVVDAWVLRQVAAHLRTWLNTQPAHGESVPAEAEALPALRYRVAINLSRASLQSPDLVAQARRILAEMGVAPAQIMLEIPQDAPLGDPGVAQTLQALREAGFALALNTINEADWGAWRSVPAVDVVKLGYATLQRLAATAEAAEAVGRWIAAAHQAQARVAAVGVETLQQLRLFRAQACDQAQGYLISPPLAAEDVPLFMARRQSLLAPILLDLA</sequence>
<dbReference type="PANTHER" id="PTHR33121:SF70">
    <property type="entry name" value="SIGNALING PROTEIN YKOW"/>
    <property type="match status" value="1"/>
</dbReference>
<keyword evidence="4" id="KW-1185">Reference proteome</keyword>
<feature type="transmembrane region" description="Helical" evidence="1">
    <location>
        <begin position="134"/>
        <end position="153"/>
    </location>
</feature>
<evidence type="ECO:0000313" key="3">
    <source>
        <dbReference type="EMBL" id="KPL82128.1"/>
    </source>
</evidence>
<dbReference type="Proteomes" id="UP000050544">
    <property type="component" value="Unassembled WGS sequence"/>
</dbReference>
<dbReference type="Gene3D" id="3.20.20.450">
    <property type="entry name" value="EAL domain"/>
    <property type="match status" value="1"/>
</dbReference>
<dbReference type="SUPFAM" id="SSF51306">
    <property type="entry name" value="LexA/Signal peptidase"/>
    <property type="match status" value="1"/>
</dbReference>
<dbReference type="RefSeq" id="WP_054522662.1">
    <property type="nucleotide sequence ID" value="NZ_LGKO01000006.1"/>
</dbReference>
<protein>
    <recommendedName>
        <fullName evidence="2">EAL domain-containing protein</fullName>
    </recommendedName>
</protein>
<feature type="domain" description="EAL" evidence="2">
    <location>
        <begin position="513"/>
        <end position="780"/>
    </location>
</feature>
<dbReference type="AlphaFoldDB" id="A0A0P6XNV3"/>
<gene>
    <name evidence="3" type="ORF">SE15_13635</name>
</gene>
<comment type="caution">
    <text evidence="3">The sequence shown here is derived from an EMBL/GenBank/DDBJ whole genome shotgun (WGS) entry which is preliminary data.</text>
</comment>
<dbReference type="InterPro" id="IPR050706">
    <property type="entry name" value="Cyclic-di-GMP_PDE-like"/>
</dbReference>